<evidence type="ECO:0000313" key="1">
    <source>
        <dbReference type="EMBL" id="CEK53379.1"/>
    </source>
</evidence>
<feature type="non-terminal residue" evidence="1">
    <location>
        <position position="84"/>
    </location>
</feature>
<name>A0A0B6YB35_9EUPU</name>
<dbReference type="AlphaFoldDB" id="A0A0B6YB35"/>
<dbReference type="PANTHER" id="PTHR16214">
    <property type="entry name" value="TRANSMEMBRANE PROTEIN 260"/>
    <property type="match status" value="1"/>
</dbReference>
<organism evidence="1">
    <name type="scientific">Arion vulgaris</name>
    <dbReference type="NCBI Taxonomy" id="1028688"/>
    <lineage>
        <taxon>Eukaryota</taxon>
        <taxon>Metazoa</taxon>
        <taxon>Spiralia</taxon>
        <taxon>Lophotrochozoa</taxon>
        <taxon>Mollusca</taxon>
        <taxon>Gastropoda</taxon>
        <taxon>Heterobranchia</taxon>
        <taxon>Euthyneura</taxon>
        <taxon>Panpulmonata</taxon>
        <taxon>Eupulmonata</taxon>
        <taxon>Stylommatophora</taxon>
        <taxon>Helicina</taxon>
        <taxon>Arionoidea</taxon>
        <taxon>Arionidae</taxon>
        <taxon>Arion</taxon>
    </lineage>
</organism>
<dbReference type="EMBL" id="HACG01006514">
    <property type="protein sequence ID" value="CEK53379.1"/>
    <property type="molecule type" value="Transcribed_RNA"/>
</dbReference>
<feature type="non-terminal residue" evidence="1">
    <location>
        <position position="1"/>
    </location>
</feature>
<protein>
    <submittedName>
        <fullName evidence="1">Uncharacterized protein</fullName>
    </submittedName>
</protein>
<dbReference type="InterPro" id="IPR052724">
    <property type="entry name" value="GT117_domain-containing"/>
</dbReference>
<gene>
    <name evidence="1" type="primary">ORF20106</name>
</gene>
<sequence>DFAVQSLQAFPLESIVLTKGDLPSNSFRYFHLCEDIRPDLTVFDQEVLTYDWSLPMTREFYPGIKFPGDLLQLYTGLREDNRMA</sequence>
<proteinExistence type="predicted"/>
<accession>A0A0B6YB35</accession>
<reference evidence="1" key="1">
    <citation type="submission" date="2014-12" db="EMBL/GenBank/DDBJ databases">
        <title>Insight into the proteome of Arion vulgaris.</title>
        <authorList>
            <person name="Aradska J."/>
            <person name="Bulat T."/>
            <person name="Smidak R."/>
            <person name="Sarate P."/>
            <person name="Gangsoo J."/>
            <person name="Sialana F."/>
            <person name="Bilban M."/>
            <person name="Lubec G."/>
        </authorList>
    </citation>
    <scope>NUCLEOTIDE SEQUENCE</scope>
    <source>
        <tissue evidence="1">Skin</tissue>
    </source>
</reference>
<dbReference type="PANTHER" id="PTHR16214:SF3">
    <property type="entry name" value="TRANSMEMBRANE PROTEIN 260"/>
    <property type="match status" value="1"/>
</dbReference>